<keyword evidence="3" id="KW-0418">Kinase</keyword>
<dbReference type="GO" id="GO:0004017">
    <property type="term" value="F:AMP kinase activity"/>
    <property type="evidence" value="ECO:0007669"/>
    <property type="project" value="InterPro"/>
</dbReference>
<accession>A0A0F9T207</accession>
<dbReference type="AlphaFoldDB" id="A0A0F9T207"/>
<evidence type="ECO:0000256" key="1">
    <source>
        <dbReference type="ARBA" id="ARBA00022679"/>
    </source>
</evidence>
<dbReference type="NCBIfam" id="NF011100">
    <property type="entry name" value="PRK14527.1"/>
    <property type="match status" value="1"/>
</dbReference>
<evidence type="ECO:0000259" key="4">
    <source>
        <dbReference type="Pfam" id="PF05191"/>
    </source>
</evidence>
<dbReference type="CDD" id="cd01428">
    <property type="entry name" value="ADK"/>
    <property type="match status" value="1"/>
</dbReference>
<protein>
    <recommendedName>
        <fullName evidence="4">Adenylate kinase active site lid domain-containing protein</fullName>
    </recommendedName>
</protein>
<dbReference type="Pfam" id="PF05191">
    <property type="entry name" value="ADK_lid"/>
    <property type="match status" value="1"/>
</dbReference>
<gene>
    <name evidence="5" type="ORF">LCGC14_0402440</name>
</gene>
<dbReference type="EMBL" id="LAZR01000347">
    <property type="protein sequence ID" value="KKN73259.1"/>
    <property type="molecule type" value="Genomic_DNA"/>
</dbReference>
<comment type="caution">
    <text evidence="5">The sequence shown here is derived from an EMBL/GenBank/DDBJ whole genome shotgun (WGS) entry which is preliminary data.</text>
</comment>
<dbReference type="PROSITE" id="PS00113">
    <property type="entry name" value="ADENYLATE_KINASE"/>
    <property type="match status" value="1"/>
</dbReference>
<dbReference type="NCBIfam" id="TIGR01351">
    <property type="entry name" value="adk"/>
    <property type="match status" value="1"/>
</dbReference>
<evidence type="ECO:0000313" key="5">
    <source>
        <dbReference type="EMBL" id="KKN73259.1"/>
    </source>
</evidence>
<dbReference type="InterPro" id="IPR000850">
    <property type="entry name" value="Adenylat/UMP-CMP_kin"/>
</dbReference>
<dbReference type="NCBIfam" id="NF011105">
    <property type="entry name" value="PRK14532.1"/>
    <property type="match status" value="1"/>
</dbReference>
<dbReference type="InterPro" id="IPR033690">
    <property type="entry name" value="Adenylat_kinase_CS"/>
</dbReference>
<keyword evidence="1" id="KW-0808">Transferase</keyword>
<dbReference type="InterPro" id="IPR027417">
    <property type="entry name" value="P-loop_NTPase"/>
</dbReference>
<feature type="domain" description="Adenylate kinase active site lid" evidence="4">
    <location>
        <begin position="127"/>
        <end position="163"/>
    </location>
</feature>
<evidence type="ECO:0000256" key="2">
    <source>
        <dbReference type="ARBA" id="ARBA00022741"/>
    </source>
</evidence>
<dbReference type="PRINTS" id="PR00094">
    <property type="entry name" value="ADENYLTKNASE"/>
</dbReference>
<dbReference type="SUPFAM" id="SSF52540">
    <property type="entry name" value="P-loop containing nucleoside triphosphate hydrolases"/>
    <property type="match status" value="1"/>
</dbReference>
<dbReference type="FunFam" id="3.40.50.300:FF:000106">
    <property type="entry name" value="Adenylate kinase mitochondrial"/>
    <property type="match status" value="1"/>
</dbReference>
<sequence>MRLILLGPPGAGKGTQAQRLIERHGIPQLSTGDMLRAAVAAQSEIGLKAKAVMDAGNLVSDDIVNAIVSERIDQDDCAKGFILDGYPRTLNQADAVEAMLERKGLSLDHVIEMKVDDDILVRRVSGRFSCANCGAVYHDEDKQPKVAGVCDVCGATEFKRRPDDNAETMRTRLRSYYRDTSPLVGYYYCKGTLRGVDGMQPIDVVTESIETILGAEPASGGYRAGQAGG</sequence>
<dbReference type="InterPro" id="IPR007862">
    <property type="entry name" value="Adenylate_kinase_lid-dom"/>
</dbReference>
<name>A0A0F9T207_9ZZZZ</name>
<reference evidence="5" key="1">
    <citation type="journal article" date="2015" name="Nature">
        <title>Complex archaea that bridge the gap between prokaryotes and eukaryotes.</title>
        <authorList>
            <person name="Spang A."/>
            <person name="Saw J.H."/>
            <person name="Jorgensen S.L."/>
            <person name="Zaremba-Niedzwiedzka K."/>
            <person name="Martijn J."/>
            <person name="Lind A.E."/>
            <person name="van Eijk R."/>
            <person name="Schleper C."/>
            <person name="Guy L."/>
            <person name="Ettema T.J."/>
        </authorList>
    </citation>
    <scope>NUCLEOTIDE SEQUENCE</scope>
</reference>
<dbReference type="PANTHER" id="PTHR23359">
    <property type="entry name" value="NUCLEOTIDE KINASE"/>
    <property type="match status" value="1"/>
</dbReference>
<dbReference type="NCBIfam" id="NF001381">
    <property type="entry name" value="PRK00279.1-3"/>
    <property type="match status" value="1"/>
</dbReference>
<evidence type="ECO:0000256" key="3">
    <source>
        <dbReference type="ARBA" id="ARBA00022777"/>
    </source>
</evidence>
<dbReference type="Pfam" id="PF00406">
    <property type="entry name" value="ADK"/>
    <property type="match status" value="1"/>
</dbReference>
<dbReference type="InterPro" id="IPR006259">
    <property type="entry name" value="Adenyl_kin_sub"/>
</dbReference>
<proteinExistence type="inferred from homology"/>
<dbReference type="HAMAP" id="MF_00235">
    <property type="entry name" value="Adenylate_kinase_Adk"/>
    <property type="match status" value="1"/>
</dbReference>
<dbReference type="GO" id="GO:0005524">
    <property type="term" value="F:ATP binding"/>
    <property type="evidence" value="ECO:0007669"/>
    <property type="project" value="InterPro"/>
</dbReference>
<organism evidence="5">
    <name type="scientific">marine sediment metagenome</name>
    <dbReference type="NCBI Taxonomy" id="412755"/>
    <lineage>
        <taxon>unclassified sequences</taxon>
        <taxon>metagenomes</taxon>
        <taxon>ecological metagenomes</taxon>
    </lineage>
</organism>
<dbReference type="Gene3D" id="3.40.50.300">
    <property type="entry name" value="P-loop containing nucleotide triphosphate hydrolases"/>
    <property type="match status" value="1"/>
</dbReference>
<keyword evidence="2" id="KW-0547">Nucleotide-binding</keyword>
<dbReference type="NCBIfam" id="NF001380">
    <property type="entry name" value="PRK00279.1-2"/>
    <property type="match status" value="1"/>
</dbReference>